<evidence type="ECO:0000313" key="3">
    <source>
        <dbReference type="Proteomes" id="UP000623467"/>
    </source>
</evidence>
<feature type="compositionally biased region" description="Low complexity" evidence="1">
    <location>
        <begin position="32"/>
        <end position="47"/>
    </location>
</feature>
<keyword evidence="3" id="KW-1185">Reference proteome</keyword>
<feature type="region of interest" description="Disordered" evidence="1">
    <location>
        <begin position="1"/>
        <end position="47"/>
    </location>
</feature>
<evidence type="ECO:0008006" key="4">
    <source>
        <dbReference type="Google" id="ProtNLM"/>
    </source>
</evidence>
<evidence type="ECO:0000256" key="1">
    <source>
        <dbReference type="SAM" id="MobiDB-lite"/>
    </source>
</evidence>
<dbReference type="InterPro" id="IPR014752">
    <property type="entry name" value="Arrestin-like_C"/>
</dbReference>
<gene>
    <name evidence="2" type="ORF">MSAN_00173800</name>
</gene>
<proteinExistence type="predicted"/>
<evidence type="ECO:0000313" key="2">
    <source>
        <dbReference type="EMBL" id="KAF7377517.1"/>
    </source>
</evidence>
<reference evidence="2" key="1">
    <citation type="submission" date="2020-05" db="EMBL/GenBank/DDBJ databases">
        <title>Mycena genomes resolve the evolution of fungal bioluminescence.</title>
        <authorList>
            <person name="Tsai I.J."/>
        </authorList>
    </citation>
    <scope>NUCLEOTIDE SEQUENCE</scope>
    <source>
        <strain evidence="2">160909Yilan</strain>
    </source>
</reference>
<organism evidence="2 3">
    <name type="scientific">Mycena sanguinolenta</name>
    <dbReference type="NCBI Taxonomy" id="230812"/>
    <lineage>
        <taxon>Eukaryota</taxon>
        <taxon>Fungi</taxon>
        <taxon>Dikarya</taxon>
        <taxon>Basidiomycota</taxon>
        <taxon>Agaricomycotina</taxon>
        <taxon>Agaricomycetes</taxon>
        <taxon>Agaricomycetidae</taxon>
        <taxon>Agaricales</taxon>
        <taxon>Marasmiineae</taxon>
        <taxon>Mycenaceae</taxon>
        <taxon>Mycena</taxon>
    </lineage>
</organism>
<dbReference type="EMBL" id="JACAZH010000001">
    <property type="protein sequence ID" value="KAF7377517.1"/>
    <property type="molecule type" value="Genomic_DNA"/>
</dbReference>
<protein>
    <recommendedName>
        <fullName evidence="4">Arrestin-like N-terminal domain-containing protein</fullName>
    </recommendedName>
</protein>
<sequence>MPSAMPQEAPPPSYNPRQSLAAELPTYDDSNSRPPSSSGPTTTAPSVPKEFSYEIKNYFSKPTATLTLLGHPVLSRTTPTFIEGSNIAGSVKLNLRSSDAITSVVVFVRGDLVVCGDPDERLNFFRLRKYLWKPSMGDPRAPGTPTGSENWEGKLKGEYNWPFSIKLPEVATSPDGEQQFHLPHTFAERSSRASIEYYFELRINRGKLRTDDRIITSFGFFSMRYPSRPSQLRQLAYRSNVDIPGPYLDPEGWKALEPARIQGRLFGERPVDVKCTVFIAKPLCYTRGTSIPCAMTFETDDSQVADVFASIKSSAVYLQRSVRCTFGYSSTNLSPCGQASWWPSPDTAHPRNTTQRHLMGEIYLRKDLQPSAAVKSFYIDYTVAVFPPAAVGFKPTSTGPLITERVKIVTRFPHGPRPHPSTPPESESSDPFVDRYYQSVSDVAPKLAANMKLWNGDDLFP</sequence>
<name>A0A8H7DL61_9AGAR</name>
<comment type="caution">
    <text evidence="2">The sequence shown here is derived from an EMBL/GenBank/DDBJ whole genome shotgun (WGS) entry which is preliminary data.</text>
</comment>
<accession>A0A8H7DL61</accession>
<dbReference type="Proteomes" id="UP000623467">
    <property type="component" value="Unassembled WGS sequence"/>
</dbReference>
<dbReference type="AlphaFoldDB" id="A0A8H7DL61"/>
<dbReference type="OrthoDB" id="3262423at2759"/>
<feature type="region of interest" description="Disordered" evidence="1">
    <location>
        <begin position="412"/>
        <end position="432"/>
    </location>
</feature>
<dbReference type="Gene3D" id="2.60.40.640">
    <property type="match status" value="1"/>
</dbReference>